<accession>A0ABQ3XBB9</accession>
<feature type="region of interest" description="Disordered" evidence="1">
    <location>
        <begin position="247"/>
        <end position="278"/>
    </location>
</feature>
<comment type="caution">
    <text evidence="2">The sequence shown here is derived from an EMBL/GenBank/DDBJ whole genome shotgun (WGS) entry which is preliminary data.</text>
</comment>
<reference evidence="2 3" key="1">
    <citation type="submission" date="2021-01" db="EMBL/GenBank/DDBJ databases">
        <title>Whole genome shotgun sequence of Actinoplanes couchii NBRC 106145.</title>
        <authorList>
            <person name="Komaki H."/>
            <person name="Tamura T."/>
        </authorList>
    </citation>
    <scope>NUCLEOTIDE SEQUENCE [LARGE SCALE GENOMIC DNA]</scope>
    <source>
        <strain evidence="2 3">NBRC 106145</strain>
    </source>
</reference>
<evidence type="ECO:0000313" key="3">
    <source>
        <dbReference type="Proteomes" id="UP000612282"/>
    </source>
</evidence>
<sequence>MTAPVNPLVATPGDRETDSWAGVTIAEDVRDIDAAIRNDSWIDGSLAGAGGALDGLAVVVDPLGSIAQFGVAWLIEQVEPLAETLDWLAGDAAAISAHARTWSGVSVALTTEADALGQAARSEIASWTGAAAEAYRAWAGDRETELRALGTTAGTLAAMAEGAGGLVGSVRLMIRDAIAAVVARLVVWAAEILATRGIALPMVVSQVTAVCAAWAAKIGRWLKGLIDSLRKLVAQGDKVRDLIRSLRSRSDAGGGKSPGGGGGKTPGGGSGPRDAGAERVSLGGAFRAGVDDPEKLFADKERSIADLLAAEGRMVHPRRRVEDVTGLTSPDAMVRSGPDDPGVVTEFKTPESASSSSMRSNILAAGKQLAPHGGGDVVIDGRSAGVTEEVARHGWARAAGQARVHGSALPDRARVILADGTMLELP</sequence>
<evidence type="ECO:0000313" key="2">
    <source>
        <dbReference type="EMBL" id="GID55812.1"/>
    </source>
</evidence>
<dbReference type="RefSeq" id="WP_203797092.1">
    <property type="nucleotide sequence ID" value="NZ_BAAAQE010000027.1"/>
</dbReference>
<proteinExistence type="predicted"/>
<dbReference type="Proteomes" id="UP000612282">
    <property type="component" value="Unassembled WGS sequence"/>
</dbReference>
<evidence type="ECO:0000256" key="1">
    <source>
        <dbReference type="SAM" id="MobiDB-lite"/>
    </source>
</evidence>
<dbReference type="EMBL" id="BOMG01000054">
    <property type="protein sequence ID" value="GID55812.1"/>
    <property type="molecule type" value="Genomic_DNA"/>
</dbReference>
<keyword evidence="3" id="KW-1185">Reference proteome</keyword>
<organism evidence="2 3">
    <name type="scientific">Actinoplanes couchii</name>
    <dbReference type="NCBI Taxonomy" id="403638"/>
    <lineage>
        <taxon>Bacteria</taxon>
        <taxon>Bacillati</taxon>
        <taxon>Actinomycetota</taxon>
        <taxon>Actinomycetes</taxon>
        <taxon>Micromonosporales</taxon>
        <taxon>Micromonosporaceae</taxon>
        <taxon>Actinoplanes</taxon>
    </lineage>
</organism>
<gene>
    <name evidence="2" type="ORF">Aco03nite_042160</name>
</gene>
<evidence type="ECO:0008006" key="4">
    <source>
        <dbReference type="Google" id="ProtNLM"/>
    </source>
</evidence>
<protein>
    <recommendedName>
        <fullName evidence="4">Tox-REase-7 domain-containing protein</fullName>
    </recommendedName>
</protein>
<name>A0ABQ3XBB9_9ACTN</name>
<feature type="compositionally biased region" description="Gly residues" evidence="1">
    <location>
        <begin position="252"/>
        <end position="271"/>
    </location>
</feature>